<sequence length="632" mass="71373">MKTLSKKPYFYKKKNKLAALSLAIPLALSACQVAPSSNQNVIASKISQLPVEQQSQMAKDTLFEALKKKSRSDYAYQVNVLGSNEQRRERLSNATPQQLAMSDNPINHCEHVHDEAYVDLLQRAEQSGLEIYNAKYSAERQSIKQAYQQCVAALEAPYSQESYEQWLQKALEQANIDLAKAEAGIKEEAIEEQDSLNEQELTDDFQSPDEAIEEQDSLNEQELTDDFQSPDTVSLDTVFEDIAESVLPGYDASHTKLDARKAKLLNAYLLNPTNLTASGVYRASNGKVSIMPTIAYQSRNLQLLNSHFIYMDARQGAVYVWADTFAYLLSSSIDPNLGLTFKNKWIKININDGSLPKNFLPDLLKAHLLAKDKMHVSTSADQYRFISTSDLQNNSPKPDTKHQPYLKDASLMIERKLTKQQYEKEIQLYLTTVYDQMTQKYPQLLEVKNSNEEQSSTGENSTQTLSSKYIFTQIFKAIEKLKQDSSSSKLEDSITTKTVESNHGEAANDNKPNIEYAVKDAKLAEHEWLWRNVYGLDSQQRIVWQLGQHQLDSNASALHGSNDLLTRVRLEVLTRYTKASATIPIFEVLPTGASMPSKSNSVDIKNYFENLKLSYDKGEGSEQGKVLFETLK</sequence>
<evidence type="ECO:0008006" key="5">
    <source>
        <dbReference type="Google" id="ProtNLM"/>
    </source>
</evidence>
<feature type="chain" id="PRO_5012300411" description="Lipoprotein" evidence="2">
    <location>
        <begin position="31"/>
        <end position="632"/>
    </location>
</feature>
<dbReference type="OrthoDB" id="6653926at2"/>
<evidence type="ECO:0000313" key="3">
    <source>
        <dbReference type="EMBL" id="SJM36656.1"/>
    </source>
</evidence>
<dbReference type="EMBL" id="FUGD01000055">
    <property type="protein sequence ID" value="SJM36656.1"/>
    <property type="molecule type" value="Genomic_DNA"/>
</dbReference>
<keyword evidence="2" id="KW-0732">Signal</keyword>
<accession>A0A1R4EDT9</accession>
<feature type="compositionally biased region" description="Basic and acidic residues" evidence="1">
    <location>
        <begin position="487"/>
        <end position="508"/>
    </location>
</feature>
<name>A0A1R4EDT9_9GAMM</name>
<evidence type="ECO:0000313" key="4">
    <source>
        <dbReference type="Proteomes" id="UP000188169"/>
    </source>
</evidence>
<protein>
    <recommendedName>
        <fullName evidence="5">Lipoprotein</fullName>
    </recommendedName>
</protein>
<evidence type="ECO:0000256" key="2">
    <source>
        <dbReference type="SAM" id="SignalP"/>
    </source>
</evidence>
<dbReference type="RefSeq" id="WP_077448057.1">
    <property type="nucleotide sequence ID" value="NZ_FUGD01000055.1"/>
</dbReference>
<organism evidence="3 4">
    <name type="scientific">Psychrobacter pasteurii</name>
    <dbReference type="NCBI Taxonomy" id="1945520"/>
    <lineage>
        <taxon>Bacteria</taxon>
        <taxon>Pseudomonadati</taxon>
        <taxon>Pseudomonadota</taxon>
        <taxon>Gammaproteobacteria</taxon>
        <taxon>Moraxellales</taxon>
        <taxon>Moraxellaceae</taxon>
        <taxon>Psychrobacter</taxon>
    </lineage>
</organism>
<evidence type="ECO:0000256" key="1">
    <source>
        <dbReference type="SAM" id="MobiDB-lite"/>
    </source>
</evidence>
<feature type="region of interest" description="Disordered" evidence="1">
    <location>
        <begin position="210"/>
        <end position="229"/>
    </location>
</feature>
<proteinExistence type="predicted"/>
<dbReference type="STRING" id="1945520.A1019T_00619"/>
<reference evidence="4" key="1">
    <citation type="submission" date="2017-02" db="EMBL/GenBank/DDBJ databases">
        <authorList>
            <person name="Mornico D."/>
        </authorList>
    </citation>
    <scope>NUCLEOTIDE SEQUENCE [LARGE SCALE GENOMIC DNA]</scope>
</reference>
<dbReference type="PROSITE" id="PS51257">
    <property type="entry name" value="PROKAR_LIPOPROTEIN"/>
    <property type="match status" value="1"/>
</dbReference>
<feature type="signal peptide" evidence="2">
    <location>
        <begin position="1"/>
        <end position="30"/>
    </location>
</feature>
<keyword evidence="4" id="KW-1185">Reference proteome</keyword>
<dbReference type="AlphaFoldDB" id="A0A1R4EDT9"/>
<dbReference type="Proteomes" id="UP000188169">
    <property type="component" value="Unassembled WGS sequence"/>
</dbReference>
<gene>
    <name evidence="3" type="ORF">A1019T_00619</name>
</gene>
<feature type="region of interest" description="Disordered" evidence="1">
    <location>
        <begin position="487"/>
        <end position="510"/>
    </location>
</feature>
<feature type="compositionally biased region" description="Acidic residues" evidence="1">
    <location>
        <begin position="210"/>
        <end position="225"/>
    </location>
</feature>